<sequence>MAVLSGTIINCERPVGLEAHALSSASAIAAPKRCLIGNPLPSLRRPLLLVPGGSRPNPLSMPTWL</sequence>
<accession>A0A380TFT4</accession>
<reference evidence="1" key="1">
    <citation type="submission" date="2018-07" db="EMBL/GenBank/DDBJ databases">
        <authorList>
            <person name="Quirk P.G."/>
            <person name="Krulwich T.A."/>
        </authorList>
    </citation>
    <scope>NUCLEOTIDE SEQUENCE</scope>
</reference>
<organism evidence="1">
    <name type="scientific">metagenome</name>
    <dbReference type="NCBI Taxonomy" id="256318"/>
    <lineage>
        <taxon>unclassified sequences</taxon>
        <taxon>metagenomes</taxon>
    </lineage>
</organism>
<dbReference type="EMBL" id="UIDG01000216">
    <property type="protein sequence ID" value="SUS06514.1"/>
    <property type="molecule type" value="Genomic_DNA"/>
</dbReference>
<dbReference type="AlphaFoldDB" id="A0A380TFT4"/>
<proteinExistence type="predicted"/>
<protein>
    <submittedName>
        <fullName evidence="1">Uncharacterized protein</fullName>
    </submittedName>
</protein>
<evidence type="ECO:0000313" key="1">
    <source>
        <dbReference type="EMBL" id="SUS06514.1"/>
    </source>
</evidence>
<name>A0A380TFT4_9ZZZZ</name>
<gene>
    <name evidence="1" type="ORF">DF3PB_2930003</name>
</gene>